<proteinExistence type="predicted"/>
<keyword evidence="2" id="KW-1185">Reference proteome</keyword>
<reference evidence="2" key="1">
    <citation type="submission" date="2016-10" db="EMBL/GenBank/DDBJ databases">
        <authorList>
            <person name="Varghese N."/>
            <person name="Submissions S."/>
        </authorList>
    </citation>
    <scope>NUCLEOTIDE SEQUENCE [LARGE SCALE GENOMIC DNA]</scope>
    <source>
        <strain evidence="2">DSM 20524</strain>
    </source>
</reference>
<protein>
    <submittedName>
        <fullName evidence="1">Uncharacterized protein</fullName>
    </submittedName>
</protein>
<dbReference type="AlphaFoldDB" id="A0A1H9W9A1"/>
<gene>
    <name evidence="1" type="ORF">SAMN05661109_02583</name>
</gene>
<evidence type="ECO:0000313" key="1">
    <source>
        <dbReference type="EMBL" id="SES30043.1"/>
    </source>
</evidence>
<organism evidence="1 2">
    <name type="scientific">Corynebacterium cystitidis DSM 20524</name>
    <dbReference type="NCBI Taxonomy" id="1121357"/>
    <lineage>
        <taxon>Bacteria</taxon>
        <taxon>Bacillati</taxon>
        <taxon>Actinomycetota</taxon>
        <taxon>Actinomycetes</taxon>
        <taxon>Mycobacteriales</taxon>
        <taxon>Corynebacteriaceae</taxon>
        <taxon>Corynebacterium</taxon>
    </lineage>
</organism>
<dbReference type="STRING" id="1121357.SAMN05661109_02583"/>
<dbReference type="EMBL" id="FOGQ01000018">
    <property type="protein sequence ID" value="SES30043.1"/>
    <property type="molecule type" value="Genomic_DNA"/>
</dbReference>
<sequence>MAPGTELRDGLDLANQRLFVAEMNNYATVSDVLSVLQRELLTKRAGFPFSSPSFGATMTTRLTCWSATTLSPPVYLQQRTSPTSLQPWTDCPTPSCSPQPPLRALNFPSTEEILVREIVPRC</sequence>
<name>A0A1H9W9A1_9CORY</name>
<evidence type="ECO:0000313" key="2">
    <source>
        <dbReference type="Proteomes" id="UP000198929"/>
    </source>
</evidence>
<dbReference type="Proteomes" id="UP000198929">
    <property type="component" value="Unassembled WGS sequence"/>
</dbReference>
<accession>A0A1H9W9A1</accession>